<dbReference type="EMBL" id="JAUJYO010000001">
    <property type="protein sequence ID" value="KAK1325876.1"/>
    <property type="molecule type" value="Genomic_DNA"/>
</dbReference>
<dbReference type="PANTHER" id="PTHR15907">
    <property type="entry name" value="DUF614 FAMILY PROTEIN-RELATED"/>
    <property type="match status" value="1"/>
</dbReference>
<comment type="caution">
    <text evidence="2">The sequence shown here is derived from an EMBL/GenBank/DDBJ whole genome shotgun (WGS) entry which is preliminary data.</text>
</comment>
<evidence type="ECO:0000313" key="2">
    <source>
        <dbReference type="EMBL" id="KAK1325876.1"/>
    </source>
</evidence>
<evidence type="ECO:0000256" key="1">
    <source>
        <dbReference type="SAM" id="Phobius"/>
    </source>
</evidence>
<dbReference type="Pfam" id="PF04749">
    <property type="entry name" value="PLAC8"/>
    <property type="match status" value="1"/>
</dbReference>
<sequence>MAVLSQTKWSTGLFACDDCYMTIWCPCVTFGRIAEIIDKGSTSCGPSGPLYAAITLLTGHGCLYSWFYRSKLRKQYNLEQSPYFPDFLVYCFCECCALCQEYRELKHRGFDMDIGWQANMEKKGAGRDRTAGYARHDASKKIVLVG</sequence>
<keyword evidence="1" id="KW-1133">Transmembrane helix</keyword>
<keyword evidence="1" id="KW-0812">Transmembrane</keyword>
<keyword evidence="1" id="KW-0472">Membrane</keyword>
<name>A0AAV9FJN0_ACOCL</name>
<reference evidence="2" key="1">
    <citation type="journal article" date="2023" name="Nat. Commun.">
        <title>Diploid and tetraploid genomes of Acorus and the evolution of monocots.</title>
        <authorList>
            <person name="Ma L."/>
            <person name="Liu K.W."/>
            <person name="Li Z."/>
            <person name="Hsiao Y.Y."/>
            <person name="Qi Y."/>
            <person name="Fu T."/>
            <person name="Tang G.D."/>
            <person name="Zhang D."/>
            <person name="Sun W.H."/>
            <person name="Liu D.K."/>
            <person name="Li Y."/>
            <person name="Chen G.Z."/>
            <person name="Liu X.D."/>
            <person name="Liao X.Y."/>
            <person name="Jiang Y.T."/>
            <person name="Yu X."/>
            <person name="Hao Y."/>
            <person name="Huang J."/>
            <person name="Zhao X.W."/>
            <person name="Ke S."/>
            <person name="Chen Y.Y."/>
            <person name="Wu W.L."/>
            <person name="Hsu J.L."/>
            <person name="Lin Y.F."/>
            <person name="Huang M.D."/>
            <person name="Li C.Y."/>
            <person name="Huang L."/>
            <person name="Wang Z.W."/>
            <person name="Zhao X."/>
            <person name="Zhong W.Y."/>
            <person name="Peng D.H."/>
            <person name="Ahmad S."/>
            <person name="Lan S."/>
            <person name="Zhang J.S."/>
            <person name="Tsai W.C."/>
            <person name="Van de Peer Y."/>
            <person name="Liu Z.J."/>
        </authorList>
    </citation>
    <scope>NUCLEOTIDE SEQUENCE</scope>
    <source>
        <strain evidence="2">CP</strain>
    </source>
</reference>
<gene>
    <name evidence="2" type="primary">CNR1</name>
    <name evidence="2" type="ORF">QJS10_CPA01g01730</name>
</gene>
<dbReference type="NCBIfam" id="TIGR01571">
    <property type="entry name" value="A_thal_Cys_rich"/>
    <property type="match status" value="1"/>
</dbReference>
<evidence type="ECO:0000313" key="3">
    <source>
        <dbReference type="Proteomes" id="UP001180020"/>
    </source>
</evidence>
<dbReference type="Proteomes" id="UP001180020">
    <property type="component" value="Unassembled WGS sequence"/>
</dbReference>
<keyword evidence="3" id="KW-1185">Reference proteome</keyword>
<feature type="transmembrane region" description="Helical" evidence="1">
    <location>
        <begin position="50"/>
        <end position="68"/>
    </location>
</feature>
<dbReference type="AlphaFoldDB" id="A0AAV9FJN0"/>
<reference evidence="2" key="2">
    <citation type="submission" date="2023-06" db="EMBL/GenBank/DDBJ databases">
        <authorList>
            <person name="Ma L."/>
            <person name="Liu K.-W."/>
            <person name="Li Z."/>
            <person name="Hsiao Y.-Y."/>
            <person name="Qi Y."/>
            <person name="Fu T."/>
            <person name="Tang G."/>
            <person name="Zhang D."/>
            <person name="Sun W.-H."/>
            <person name="Liu D.-K."/>
            <person name="Li Y."/>
            <person name="Chen G.-Z."/>
            <person name="Liu X.-D."/>
            <person name="Liao X.-Y."/>
            <person name="Jiang Y.-T."/>
            <person name="Yu X."/>
            <person name="Hao Y."/>
            <person name="Huang J."/>
            <person name="Zhao X.-W."/>
            <person name="Ke S."/>
            <person name="Chen Y.-Y."/>
            <person name="Wu W.-L."/>
            <person name="Hsu J.-L."/>
            <person name="Lin Y.-F."/>
            <person name="Huang M.-D."/>
            <person name="Li C.-Y."/>
            <person name="Huang L."/>
            <person name="Wang Z.-W."/>
            <person name="Zhao X."/>
            <person name="Zhong W.-Y."/>
            <person name="Peng D.-H."/>
            <person name="Ahmad S."/>
            <person name="Lan S."/>
            <person name="Zhang J.-S."/>
            <person name="Tsai W.-C."/>
            <person name="Van De Peer Y."/>
            <person name="Liu Z.-J."/>
        </authorList>
    </citation>
    <scope>NUCLEOTIDE SEQUENCE</scope>
    <source>
        <strain evidence="2">CP</strain>
        <tissue evidence="2">Leaves</tissue>
    </source>
</reference>
<protein>
    <submittedName>
        <fullName evidence="2">Cell number regulator 1</fullName>
    </submittedName>
</protein>
<dbReference type="InterPro" id="IPR006461">
    <property type="entry name" value="PLAC_motif_containing"/>
</dbReference>
<organism evidence="2 3">
    <name type="scientific">Acorus calamus</name>
    <name type="common">Sweet flag</name>
    <dbReference type="NCBI Taxonomy" id="4465"/>
    <lineage>
        <taxon>Eukaryota</taxon>
        <taxon>Viridiplantae</taxon>
        <taxon>Streptophyta</taxon>
        <taxon>Embryophyta</taxon>
        <taxon>Tracheophyta</taxon>
        <taxon>Spermatophyta</taxon>
        <taxon>Magnoliopsida</taxon>
        <taxon>Liliopsida</taxon>
        <taxon>Acoraceae</taxon>
        <taxon>Acorus</taxon>
    </lineage>
</organism>
<accession>A0AAV9FJN0</accession>
<proteinExistence type="predicted"/>